<reference evidence="2" key="1">
    <citation type="submission" date="2023-01" db="EMBL/GenBank/DDBJ databases">
        <title>Genome assembly of the deep-sea coral Lophelia pertusa.</title>
        <authorList>
            <person name="Herrera S."/>
            <person name="Cordes E."/>
        </authorList>
    </citation>
    <scope>NUCLEOTIDE SEQUENCE</scope>
    <source>
        <strain evidence="2">USNM1676648</strain>
        <tissue evidence="2">Polyp</tissue>
    </source>
</reference>
<accession>A0A9W9YNC4</accession>
<feature type="compositionally biased region" description="Acidic residues" evidence="1">
    <location>
        <begin position="105"/>
        <end position="126"/>
    </location>
</feature>
<proteinExistence type="predicted"/>
<dbReference type="AlphaFoldDB" id="A0A9W9YNC4"/>
<evidence type="ECO:0000313" key="2">
    <source>
        <dbReference type="EMBL" id="KAJ7359043.1"/>
    </source>
</evidence>
<evidence type="ECO:0000256" key="1">
    <source>
        <dbReference type="SAM" id="MobiDB-lite"/>
    </source>
</evidence>
<feature type="region of interest" description="Disordered" evidence="1">
    <location>
        <begin position="54"/>
        <end position="126"/>
    </location>
</feature>
<keyword evidence="3" id="KW-1185">Reference proteome</keyword>
<evidence type="ECO:0000313" key="3">
    <source>
        <dbReference type="Proteomes" id="UP001163046"/>
    </source>
</evidence>
<comment type="caution">
    <text evidence="2">The sequence shown here is derived from an EMBL/GenBank/DDBJ whole genome shotgun (WGS) entry which is preliminary data.</text>
</comment>
<protein>
    <submittedName>
        <fullName evidence="2">Uncharacterized protein</fullName>
    </submittedName>
</protein>
<dbReference type="EMBL" id="MU827313">
    <property type="protein sequence ID" value="KAJ7359043.1"/>
    <property type="molecule type" value="Genomic_DNA"/>
</dbReference>
<organism evidence="2 3">
    <name type="scientific">Desmophyllum pertusum</name>
    <dbReference type="NCBI Taxonomy" id="174260"/>
    <lineage>
        <taxon>Eukaryota</taxon>
        <taxon>Metazoa</taxon>
        <taxon>Cnidaria</taxon>
        <taxon>Anthozoa</taxon>
        <taxon>Hexacorallia</taxon>
        <taxon>Scleractinia</taxon>
        <taxon>Caryophylliina</taxon>
        <taxon>Caryophylliidae</taxon>
        <taxon>Desmophyllum</taxon>
    </lineage>
</organism>
<name>A0A9W9YNC4_9CNID</name>
<dbReference type="Proteomes" id="UP001163046">
    <property type="component" value="Unassembled WGS sequence"/>
</dbReference>
<sequence>MAKRSSTSKQCIINFNKIRDRRYGFKRKKEGNKPVGSNNQEAVGFFKHFTKVNNQEKQTNLPFGTKKHSKKEIHIHQQQQSVQGKKNVWGTKRQERKRPLFRTEQDEEDEDDTSKDEHEEYDEEET</sequence>
<gene>
    <name evidence="2" type="ORF">OS493_019950</name>
</gene>